<reference evidence="3" key="2">
    <citation type="submission" date="2020-09" db="EMBL/GenBank/DDBJ databases">
        <authorList>
            <person name="Sun Q."/>
            <person name="Ohkuma M."/>
        </authorList>
    </citation>
    <scope>NUCLEOTIDE SEQUENCE</scope>
    <source>
        <strain evidence="3">JCM 19596</strain>
    </source>
</reference>
<evidence type="ECO:0008006" key="5">
    <source>
        <dbReference type="Google" id="ProtNLM"/>
    </source>
</evidence>
<dbReference type="RefSeq" id="WP_188978258.1">
    <property type="nucleotide sequence ID" value="NZ_BMPG01000002.1"/>
</dbReference>
<keyword evidence="4" id="KW-1185">Reference proteome</keyword>
<evidence type="ECO:0000256" key="2">
    <source>
        <dbReference type="SAM" id="Phobius"/>
    </source>
</evidence>
<comment type="caution">
    <text evidence="3">The sequence shown here is derived from an EMBL/GenBank/DDBJ whole genome shotgun (WGS) entry which is preliminary data.</text>
</comment>
<name>A0A830F449_9EURY</name>
<accession>A0A830F449</accession>
<sequence length="234" mass="22836">MDSPARGALAALLTVTVVAGAFTGAAAAASNGSITAGPATPGASSTHATTVTVGDDATGSWNGFAVDYGDAGADVSDVAKPDIQKIGIDYGDDDTGETVDVTVRDDLDQVSASNNGNTLTLTLGGSYSLNATDEVVVVYTNVTNPEEAGEYDVSLDVNPQSSGGETNATLAIGSSDGGTTTQSTTTTQSGGSDTTTAGGSGGETTTQTSSPGFGVTAAAVAALGVAVVALRRRE</sequence>
<dbReference type="AlphaFoldDB" id="A0A830F449"/>
<feature type="region of interest" description="Disordered" evidence="1">
    <location>
        <begin position="155"/>
        <end position="212"/>
    </location>
</feature>
<keyword evidence="2" id="KW-1133">Transmembrane helix</keyword>
<feature type="compositionally biased region" description="Polar residues" evidence="1">
    <location>
        <begin position="157"/>
        <end position="169"/>
    </location>
</feature>
<keyword evidence="2" id="KW-0472">Membrane</keyword>
<reference evidence="3" key="1">
    <citation type="journal article" date="2014" name="Int. J. Syst. Evol. Microbiol.">
        <title>Complete genome sequence of Corynebacterium casei LMG S-19264T (=DSM 44701T), isolated from a smear-ripened cheese.</title>
        <authorList>
            <consortium name="US DOE Joint Genome Institute (JGI-PGF)"/>
            <person name="Walter F."/>
            <person name="Albersmeier A."/>
            <person name="Kalinowski J."/>
            <person name="Ruckert C."/>
        </authorList>
    </citation>
    <scope>NUCLEOTIDE SEQUENCE</scope>
    <source>
        <strain evidence="3">JCM 19596</strain>
    </source>
</reference>
<evidence type="ECO:0000256" key="1">
    <source>
        <dbReference type="SAM" id="MobiDB-lite"/>
    </source>
</evidence>
<proteinExistence type="predicted"/>
<dbReference type="OrthoDB" id="271223at2157"/>
<gene>
    <name evidence="3" type="ORF">GCM10009039_18790</name>
</gene>
<feature type="compositionally biased region" description="Low complexity" evidence="1">
    <location>
        <begin position="173"/>
        <end position="212"/>
    </location>
</feature>
<protein>
    <recommendedName>
        <fullName evidence="5">PGF-CTERM sorting domain-containing protein</fullName>
    </recommendedName>
</protein>
<organism evidence="3 4">
    <name type="scientific">Halocalculus aciditolerans</name>
    <dbReference type="NCBI Taxonomy" id="1383812"/>
    <lineage>
        <taxon>Archaea</taxon>
        <taxon>Methanobacteriati</taxon>
        <taxon>Methanobacteriota</taxon>
        <taxon>Stenosarchaea group</taxon>
        <taxon>Halobacteria</taxon>
        <taxon>Halobacteriales</taxon>
        <taxon>Halobacteriaceae</taxon>
        <taxon>Halocalculus</taxon>
    </lineage>
</organism>
<keyword evidence="2" id="KW-0812">Transmembrane</keyword>
<dbReference type="EMBL" id="BMPG01000002">
    <property type="protein sequence ID" value="GGL60794.1"/>
    <property type="molecule type" value="Genomic_DNA"/>
</dbReference>
<feature type="transmembrane region" description="Helical" evidence="2">
    <location>
        <begin position="212"/>
        <end position="230"/>
    </location>
</feature>
<dbReference type="Proteomes" id="UP000607197">
    <property type="component" value="Unassembled WGS sequence"/>
</dbReference>
<evidence type="ECO:0000313" key="3">
    <source>
        <dbReference type="EMBL" id="GGL60794.1"/>
    </source>
</evidence>
<evidence type="ECO:0000313" key="4">
    <source>
        <dbReference type="Proteomes" id="UP000607197"/>
    </source>
</evidence>